<comment type="catalytic activity">
    <reaction evidence="8">
        <text>RNA(n) + a ribonucleoside 5'-triphosphate = RNA(n+1) + diphosphate</text>
        <dbReference type="Rhea" id="RHEA:21248"/>
        <dbReference type="Rhea" id="RHEA-COMP:14527"/>
        <dbReference type="Rhea" id="RHEA-COMP:17342"/>
        <dbReference type="ChEBI" id="CHEBI:33019"/>
        <dbReference type="ChEBI" id="CHEBI:61557"/>
        <dbReference type="ChEBI" id="CHEBI:140395"/>
        <dbReference type="EC" id="2.7.7.48"/>
    </reaction>
</comment>
<accession>A0A514D554</accession>
<feature type="binding site" evidence="9">
    <location>
        <position position="320"/>
    </location>
    <ligand>
        <name>Mg(2+)</name>
        <dbReference type="ChEBI" id="CHEBI:18420"/>
        <label>2</label>
    </ligand>
</feature>
<dbReference type="SUPFAM" id="SSF56672">
    <property type="entry name" value="DNA/RNA polymerases"/>
    <property type="match status" value="1"/>
</dbReference>
<feature type="domain" description="RdRp catalytic" evidence="10">
    <location>
        <begin position="305"/>
        <end position="449"/>
    </location>
</feature>
<organism evidence="11">
    <name type="scientific">Leviviridae sp</name>
    <dbReference type="NCBI Taxonomy" id="2027243"/>
    <lineage>
        <taxon>Viruses</taxon>
        <taxon>Riboviria</taxon>
        <taxon>Orthornavirae</taxon>
        <taxon>Lenarviricota</taxon>
        <taxon>Leviviricetes</taxon>
        <taxon>Norzivirales</taxon>
        <taxon>Fiersviridae</taxon>
    </lineage>
</organism>
<dbReference type="GO" id="GO:0003968">
    <property type="term" value="F:RNA-directed RNA polymerase activity"/>
    <property type="evidence" value="ECO:0007669"/>
    <property type="project" value="UniProtKB-KW"/>
</dbReference>
<dbReference type="GO" id="GO:0039694">
    <property type="term" value="P:viral RNA genome replication"/>
    <property type="evidence" value="ECO:0007669"/>
    <property type="project" value="InterPro"/>
</dbReference>
<dbReference type="InterPro" id="IPR005093">
    <property type="entry name" value="RNArep_beta"/>
</dbReference>
<evidence type="ECO:0000256" key="6">
    <source>
        <dbReference type="ARBA" id="ARBA00022953"/>
    </source>
</evidence>
<dbReference type="GO" id="GO:0046872">
    <property type="term" value="F:metal ion binding"/>
    <property type="evidence" value="ECO:0007669"/>
    <property type="project" value="UniProtKB-KW"/>
</dbReference>
<evidence type="ECO:0000256" key="4">
    <source>
        <dbReference type="ARBA" id="ARBA00022695"/>
    </source>
</evidence>
<evidence type="ECO:0000313" key="11">
    <source>
        <dbReference type="EMBL" id="QDH88743.1"/>
    </source>
</evidence>
<proteinExistence type="predicted"/>
<keyword evidence="9" id="KW-0460">Magnesium</keyword>
<keyword evidence="9" id="KW-0479">Metal-binding</keyword>
<feature type="binding site" evidence="9">
    <location>
        <position position="418"/>
    </location>
    <ligand>
        <name>Mg(2+)</name>
        <dbReference type="ChEBI" id="CHEBI:18420"/>
        <label>2</label>
    </ligand>
</feature>
<evidence type="ECO:0000256" key="2">
    <source>
        <dbReference type="ARBA" id="ARBA00022484"/>
    </source>
</evidence>
<keyword evidence="2 11" id="KW-0696">RNA-directed RNA polymerase</keyword>
<dbReference type="GO" id="GO:0000166">
    <property type="term" value="F:nucleotide binding"/>
    <property type="evidence" value="ECO:0007669"/>
    <property type="project" value="UniProtKB-KW"/>
</dbReference>
<feature type="binding site" evidence="9">
    <location>
        <position position="417"/>
    </location>
    <ligand>
        <name>Mg(2+)</name>
        <dbReference type="ChEBI" id="CHEBI:18420"/>
        <label>2</label>
    </ligand>
</feature>
<keyword evidence="6" id="KW-0693">Viral RNA replication</keyword>
<evidence type="ECO:0000256" key="5">
    <source>
        <dbReference type="ARBA" id="ARBA00022741"/>
    </source>
</evidence>
<comment type="cofactor">
    <cofactor evidence="9">
        <name>Mg(2+)</name>
        <dbReference type="ChEBI" id="CHEBI:18420"/>
    </cofactor>
    <text evidence="9">Binds 2 Mg(2+) per subunit.</text>
</comment>
<keyword evidence="5" id="KW-0547">Nucleotide-binding</keyword>
<name>A0A514D554_9VIRU</name>
<sequence length="613" mass="68701">MKSPIVLLGSLWNDFQRLNPAVQGLNRDFLTIKKRFENEGYGFLTVSLPALDDALLLGLSSGKFTCPKGFKTIPRGAIPRFLSGMLCEVFEPFTGQLKEDVDFNVLKCLREVLRLFKKTQLSSDAEETLHTKAVTEFYQCDEVARQIILSDRQRHLIGCVSKLILNDLNSRPFELMDFKHGPGAVEEGFKANQKWVALADSVRNAKFDLEAYGYDTTQITTMDLSKVLSVSDSIAPIPLFDRASRRIARLVTVAKNSTSRRTITVEPMLGQFIQQGLNIALRSSIEKCRILSNCLALTDQSKNQHLALEGSLNDNWATIDLKSASDLLSVRLVESVFGNHGLFFDHLMDCRSTSIKSDGFPVLDLGKFAGMGNATTFPVQSICFAVTCIAAILDQEGRSPTYGNVMRASRRIRVYGDDIIIQTPYAQSGVNWLHDVGLKVNVKKSFLKGNFKESCGVEAFRGVDITPIYVRFRPDTGSTEPEVIGGLVSTSNQAWMRGLYSFSTCLRESIEERLGYTLPLVGKESGSLGWHSRVDAVTPHKWCRNTQQFLTRTVALKPLKRRDRLSGYAALLKFFHVPLLGRDRDHLEKSSMRYKLRIVRTWVPSLARAMDQS</sequence>
<evidence type="ECO:0000256" key="7">
    <source>
        <dbReference type="ARBA" id="ARBA00030248"/>
    </source>
</evidence>
<keyword evidence="3" id="KW-0808">Transferase</keyword>
<evidence type="ECO:0000259" key="10">
    <source>
        <dbReference type="PROSITE" id="PS50522"/>
    </source>
</evidence>
<dbReference type="EMBL" id="MN034315">
    <property type="protein sequence ID" value="QDH88743.1"/>
    <property type="molecule type" value="Genomic_RNA"/>
</dbReference>
<evidence type="ECO:0000256" key="8">
    <source>
        <dbReference type="ARBA" id="ARBA00048744"/>
    </source>
</evidence>
<gene>
    <name evidence="11" type="ORF">H1Rhizo26FD795_000004</name>
</gene>
<dbReference type="Pfam" id="PF03431">
    <property type="entry name" value="RNA_replicase_B"/>
    <property type="match status" value="1"/>
</dbReference>
<protein>
    <recommendedName>
        <fullName evidence="1">RNA-directed RNA polymerase</fullName>
        <ecNumber evidence="1">2.7.7.48</ecNumber>
    </recommendedName>
    <alternativeName>
        <fullName evidence="7">RNA replicase beta chain</fullName>
    </alternativeName>
</protein>
<keyword evidence="4" id="KW-0548">Nucleotidyltransferase</keyword>
<evidence type="ECO:0000256" key="3">
    <source>
        <dbReference type="ARBA" id="ARBA00022679"/>
    </source>
</evidence>
<dbReference type="EC" id="2.7.7.48" evidence="1"/>
<evidence type="ECO:0000256" key="9">
    <source>
        <dbReference type="PIRSR" id="PIRSR605093-1"/>
    </source>
</evidence>
<reference evidence="11" key="1">
    <citation type="submission" date="2019-05" db="EMBL/GenBank/DDBJ databases">
        <title>Metatranscriptomic reconstruction reveals RNA viruses with the potential to shape carbon cycling in soil.</title>
        <authorList>
            <person name="Starr E.P."/>
            <person name="Nuccio E."/>
            <person name="Pett-Ridge J."/>
            <person name="Banfield J.F."/>
            <person name="Firestone M.K."/>
        </authorList>
    </citation>
    <scope>NUCLEOTIDE SEQUENCE</scope>
    <source>
        <strain evidence="11">H1_Rhizo_26_FD_scaffold_795</strain>
    </source>
</reference>
<evidence type="ECO:0000256" key="1">
    <source>
        <dbReference type="ARBA" id="ARBA00012494"/>
    </source>
</evidence>
<dbReference type="InterPro" id="IPR007096">
    <property type="entry name" value="RNA-dir_Rpol_cat_phage"/>
</dbReference>
<dbReference type="InterPro" id="IPR043502">
    <property type="entry name" value="DNA/RNA_pol_sf"/>
</dbReference>
<dbReference type="PROSITE" id="PS50522">
    <property type="entry name" value="RDRP_PHAGE"/>
    <property type="match status" value="1"/>
</dbReference>